<dbReference type="SUPFAM" id="SSF140415">
    <property type="entry name" value="YppE-like"/>
    <property type="match status" value="1"/>
</dbReference>
<dbReference type="InterPro" id="IPR023351">
    <property type="entry name" value="YppE-like_sf"/>
</dbReference>
<evidence type="ECO:0000313" key="1">
    <source>
        <dbReference type="EMBL" id="MFD1203925.1"/>
    </source>
</evidence>
<dbReference type="RefSeq" id="WP_336822663.1">
    <property type="nucleotide sequence ID" value="NZ_JBHTLT010000013.1"/>
</dbReference>
<dbReference type="Proteomes" id="UP001597231">
    <property type="component" value="Unassembled WGS sequence"/>
</dbReference>
<dbReference type="Pfam" id="PF08807">
    <property type="entry name" value="DUF1798"/>
    <property type="match status" value="1"/>
</dbReference>
<dbReference type="Gene3D" id="1.20.120.440">
    <property type="entry name" value="YppE-like"/>
    <property type="match status" value="1"/>
</dbReference>
<dbReference type="EMBL" id="JBHTLT010000013">
    <property type="protein sequence ID" value="MFD1203925.1"/>
    <property type="molecule type" value="Genomic_DNA"/>
</dbReference>
<keyword evidence="2" id="KW-1185">Reference proteome</keyword>
<name>A0ABW3TTG3_9BACL</name>
<evidence type="ECO:0000313" key="2">
    <source>
        <dbReference type="Proteomes" id="UP001597231"/>
    </source>
</evidence>
<accession>A0ABW3TTG3</accession>
<gene>
    <name evidence="1" type="ORF">ACFQ38_02105</name>
</gene>
<reference evidence="2" key="1">
    <citation type="journal article" date="2019" name="Int. J. Syst. Evol. Microbiol.">
        <title>The Global Catalogue of Microorganisms (GCM) 10K type strain sequencing project: providing services to taxonomists for standard genome sequencing and annotation.</title>
        <authorList>
            <consortium name="The Broad Institute Genomics Platform"/>
            <consortium name="The Broad Institute Genome Sequencing Center for Infectious Disease"/>
            <person name="Wu L."/>
            <person name="Ma J."/>
        </authorList>
    </citation>
    <scope>NUCLEOTIDE SEQUENCE [LARGE SCALE GENOMIC DNA]</scope>
    <source>
        <strain evidence="2">CCUG 53915</strain>
    </source>
</reference>
<proteinExistence type="predicted"/>
<dbReference type="InterPro" id="IPR014913">
    <property type="entry name" value="YppE-like"/>
</dbReference>
<organism evidence="1 2">
    <name type="scientific">Sporosarcina contaminans</name>
    <dbReference type="NCBI Taxonomy" id="633403"/>
    <lineage>
        <taxon>Bacteria</taxon>
        <taxon>Bacillati</taxon>
        <taxon>Bacillota</taxon>
        <taxon>Bacilli</taxon>
        <taxon>Bacillales</taxon>
        <taxon>Caryophanaceae</taxon>
        <taxon>Sporosarcina</taxon>
    </lineage>
</organism>
<protein>
    <submittedName>
        <fullName evidence="1">YppE family protein</fullName>
    </submittedName>
</protein>
<comment type="caution">
    <text evidence="1">The sequence shown here is derived from an EMBL/GenBank/DDBJ whole genome shotgun (WGS) entry which is preliminary data.</text>
</comment>
<sequence>MSTLIEKTERLLKACEDCITRHAHMREFDIEPDFFKDVKPYADEYHQLLDEWSAEVLSYIRKKNPKYVHPHQVEQMNEAMKQFIVQSFYAKTGKKRFILSINSAMYTLKTVKEALMEEGGSRVEGNERT</sequence>